<evidence type="ECO:0000256" key="1">
    <source>
        <dbReference type="PROSITE-ProRule" id="PRU00042"/>
    </source>
</evidence>
<dbReference type="PROSITE" id="PS50157">
    <property type="entry name" value="ZINC_FINGER_C2H2_2"/>
    <property type="match status" value="1"/>
</dbReference>
<dbReference type="InterPro" id="IPR036236">
    <property type="entry name" value="Znf_C2H2_sf"/>
</dbReference>
<keyword evidence="1" id="KW-0863">Zinc-finger</keyword>
<dbReference type="InterPro" id="IPR013087">
    <property type="entry name" value="Znf_C2H2_type"/>
</dbReference>
<evidence type="ECO:0000259" key="3">
    <source>
        <dbReference type="PROSITE" id="PS50157"/>
    </source>
</evidence>
<feature type="compositionally biased region" description="Acidic residues" evidence="2">
    <location>
        <begin position="22"/>
        <end position="38"/>
    </location>
</feature>
<dbReference type="EMBL" id="KZ613464">
    <property type="protein sequence ID" value="PMD28419.1"/>
    <property type="molecule type" value="Genomic_DNA"/>
</dbReference>
<protein>
    <recommendedName>
        <fullName evidence="3">C2H2-type domain-containing protein</fullName>
    </recommendedName>
</protein>
<keyword evidence="1" id="KW-0479">Metal-binding</keyword>
<keyword evidence="5" id="KW-1185">Reference proteome</keyword>
<feature type="compositionally biased region" description="Polar residues" evidence="2">
    <location>
        <begin position="66"/>
        <end position="95"/>
    </location>
</feature>
<feature type="region of interest" description="Disordered" evidence="2">
    <location>
        <begin position="1"/>
        <end position="50"/>
    </location>
</feature>
<dbReference type="Proteomes" id="UP000235672">
    <property type="component" value="Unassembled WGS sequence"/>
</dbReference>
<gene>
    <name evidence="4" type="ORF">NA56DRAFT_13948</name>
</gene>
<feature type="region of interest" description="Disordered" evidence="2">
    <location>
        <begin position="143"/>
        <end position="172"/>
    </location>
</feature>
<feature type="domain" description="C2H2-type" evidence="3">
    <location>
        <begin position="104"/>
        <end position="131"/>
    </location>
</feature>
<reference evidence="4 5" key="1">
    <citation type="submission" date="2016-05" db="EMBL/GenBank/DDBJ databases">
        <title>A degradative enzymes factory behind the ericoid mycorrhizal symbiosis.</title>
        <authorList>
            <consortium name="DOE Joint Genome Institute"/>
            <person name="Martino E."/>
            <person name="Morin E."/>
            <person name="Grelet G."/>
            <person name="Kuo A."/>
            <person name="Kohler A."/>
            <person name="Daghino S."/>
            <person name="Barry K."/>
            <person name="Choi C."/>
            <person name="Cichocki N."/>
            <person name="Clum A."/>
            <person name="Copeland A."/>
            <person name="Hainaut M."/>
            <person name="Haridas S."/>
            <person name="Labutti K."/>
            <person name="Lindquist E."/>
            <person name="Lipzen A."/>
            <person name="Khouja H.-R."/>
            <person name="Murat C."/>
            <person name="Ohm R."/>
            <person name="Olson A."/>
            <person name="Spatafora J."/>
            <person name="Veneault-Fourrey C."/>
            <person name="Henrissat B."/>
            <person name="Grigoriev I."/>
            <person name="Martin F."/>
            <person name="Perotto S."/>
        </authorList>
    </citation>
    <scope>NUCLEOTIDE SEQUENCE [LARGE SCALE GENOMIC DNA]</scope>
    <source>
        <strain evidence="4 5">UAMH 7357</strain>
    </source>
</reference>
<accession>A0A2J6QQ79</accession>
<proteinExistence type="predicted"/>
<dbReference type="Gene3D" id="3.30.160.60">
    <property type="entry name" value="Classic Zinc Finger"/>
    <property type="match status" value="1"/>
</dbReference>
<dbReference type="GO" id="GO:0008270">
    <property type="term" value="F:zinc ion binding"/>
    <property type="evidence" value="ECO:0007669"/>
    <property type="project" value="UniProtKB-KW"/>
</dbReference>
<keyword evidence="1" id="KW-0862">Zinc</keyword>
<feature type="compositionally biased region" description="Basic and acidic residues" evidence="2">
    <location>
        <begin position="39"/>
        <end position="49"/>
    </location>
</feature>
<organism evidence="4 5">
    <name type="scientific">Hyaloscypha hepaticicola</name>
    <dbReference type="NCBI Taxonomy" id="2082293"/>
    <lineage>
        <taxon>Eukaryota</taxon>
        <taxon>Fungi</taxon>
        <taxon>Dikarya</taxon>
        <taxon>Ascomycota</taxon>
        <taxon>Pezizomycotina</taxon>
        <taxon>Leotiomycetes</taxon>
        <taxon>Helotiales</taxon>
        <taxon>Hyaloscyphaceae</taxon>
        <taxon>Hyaloscypha</taxon>
    </lineage>
</organism>
<evidence type="ECO:0000313" key="4">
    <source>
        <dbReference type="EMBL" id="PMD28419.1"/>
    </source>
</evidence>
<evidence type="ECO:0000256" key="2">
    <source>
        <dbReference type="SAM" id="MobiDB-lite"/>
    </source>
</evidence>
<dbReference type="AlphaFoldDB" id="A0A2J6QQ79"/>
<evidence type="ECO:0000313" key="5">
    <source>
        <dbReference type="Proteomes" id="UP000235672"/>
    </source>
</evidence>
<dbReference type="PROSITE" id="PS00028">
    <property type="entry name" value="ZINC_FINGER_C2H2_1"/>
    <property type="match status" value="2"/>
</dbReference>
<dbReference type="SUPFAM" id="SSF57667">
    <property type="entry name" value="beta-beta-alpha zinc fingers"/>
    <property type="match status" value="1"/>
</dbReference>
<feature type="compositionally biased region" description="Basic and acidic residues" evidence="2">
    <location>
        <begin position="1"/>
        <end position="21"/>
    </location>
</feature>
<sequence length="172" mass="19725">MMSEEDKNRETEHDSDEHMYDDVEMGSDEEEDTECFDEAENKSRCENEVNRQTPCTKKYENKAFEISTTSMSGGPTTVKSSPVSMTSPATPSLQTPPRMGTNIYTCPQCHYSCPRKCELKKHVKYHTKEHHCRMPNCKESFSREQDLKQAQSKQKWERQAGGRKRTCGGGRA</sequence>
<name>A0A2J6QQ79_9HELO</name>
<feature type="region of interest" description="Disordered" evidence="2">
    <location>
        <begin position="66"/>
        <end position="98"/>
    </location>
</feature>